<name>A0ABD1PK01_9LAMI</name>
<dbReference type="Proteomes" id="UP001604277">
    <property type="component" value="Unassembled WGS sequence"/>
</dbReference>
<dbReference type="InterPro" id="IPR036576">
    <property type="entry name" value="WRKY_dom_sf"/>
</dbReference>
<feature type="region of interest" description="Disordered" evidence="6">
    <location>
        <begin position="73"/>
        <end position="141"/>
    </location>
</feature>
<dbReference type="PROSITE" id="PS50811">
    <property type="entry name" value="WRKY"/>
    <property type="match status" value="1"/>
</dbReference>
<dbReference type="GO" id="GO:0003677">
    <property type="term" value="F:DNA binding"/>
    <property type="evidence" value="ECO:0007669"/>
    <property type="project" value="UniProtKB-KW"/>
</dbReference>
<dbReference type="AlphaFoldDB" id="A0ABD1PK01"/>
<evidence type="ECO:0000256" key="3">
    <source>
        <dbReference type="ARBA" id="ARBA00023125"/>
    </source>
</evidence>
<dbReference type="SUPFAM" id="SSF118290">
    <property type="entry name" value="WRKY DNA-binding domain"/>
    <property type="match status" value="1"/>
</dbReference>
<comment type="subcellular location">
    <subcellularLocation>
        <location evidence="1">Nucleus</location>
    </subcellularLocation>
</comment>
<proteinExistence type="predicted"/>
<evidence type="ECO:0000256" key="1">
    <source>
        <dbReference type="ARBA" id="ARBA00004123"/>
    </source>
</evidence>
<evidence type="ECO:0000256" key="2">
    <source>
        <dbReference type="ARBA" id="ARBA00023015"/>
    </source>
</evidence>
<feature type="domain" description="WRKY" evidence="7">
    <location>
        <begin position="147"/>
        <end position="212"/>
    </location>
</feature>
<feature type="region of interest" description="Disordered" evidence="6">
    <location>
        <begin position="1"/>
        <end position="20"/>
    </location>
</feature>
<dbReference type="EMBL" id="JBFOLJ010000018">
    <property type="protein sequence ID" value="KAL2464239.1"/>
    <property type="molecule type" value="Genomic_DNA"/>
</dbReference>
<feature type="compositionally biased region" description="Low complexity" evidence="6">
    <location>
        <begin position="98"/>
        <end position="109"/>
    </location>
</feature>
<reference evidence="9" key="1">
    <citation type="submission" date="2024-07" db="EMBL/GenBank/DDBJ databases">
        <title>Two chromosome-level genome assemblies of Korean endemic species Abeliophyllum distichum and Forsythia ovata (Oleaceae).</title>
        <authorList>
            <person name="Jang H."/>
        </authorList>
    </citation>
    <scope>NUCLEOTIDE SEQUENCE [LARGE SCALE GENOMIC DNA]</scope>
</reference>
<protein>
    <submittedName>
        <fullName evidence="8">WRKY transcription factor 23</fullName>
    </submittedName>
</protein>
<keyword evidence="3" id="KW-0238">DNA-binding</keyword>
<evidence type="ECO:0000256" key="6">
    <source>
        <dbReference type="SAM" id="MobiDB-lite"/>
    </source>
</evidence>
<dbReference type="PANTHER" id="PTHR31221">
    <property type="entry name" value="WRKY TRANSCRIPTION FACTOR PROTEIN 1-RELATED"/>
    <property type="match status" value="1"/>
</dbReference>
<evidence type="ECO:0000259" key="7">
    <source>
        <dbReference type="PROSITE" id="PS50811"/>
    </source>
</evidence>
<feature type="compositionally biased region" description="Basic residues" evidence="6">
    <location>
        <begin position="124"/>
        <end position="134"/>
    </location>
</feature>
<dbReference type="SMART" id="SM00774">
    <property type="entry name" value="WRKY"/>
    <property type="match status" value="1"/>
</dbReference>
<evidence type="ECO:0000313" key="8">
    <source>
        <dbReference type="EMBL" id="KAL2464239.1"/>
    </source>
</evidence>
<evidence type="ECO:0000256" key="5">
    <source>
        <dbReference type="ARBA" id="ARBA00023242"/>
    </source>
</evidence>
<dbReference type="InterPro" id="IPR044810">
    <property type="entry name" value="WRKY_plant"/>
</dbReference>
<dbReference type="Gene3D" id="2.20.25.80">
    <property type="entry name" value="WRKY domain"/>
    <property type="match status" value="1"/>
</dbReference>
<evidence type="ECO:0000313" key="9">
    <source>
        <dbReference type="Proteomes" id="UP001604277"/>
    </source>
</evidence>
<evidence type="ECO:0000256" key="4">
    <source>
        <dbReference type="ARBA" id="ARBA00023163"/>
    </source>
</evidence>
<accession>A0ABD1PK01</accession>
<keyword evidence="5" id="KW-0539">Nucleus</keyword>
<dbReference type="PANTHER" id="PTHR31221:SF378">
    <property type="entry name" value="WRKY TRANSCRIPTION FACTOR 23-RELATED"/>
    <property type="match status" value="1"/>
</dbReference>
<organism evidence="8 9">
    <name type="scientific">Forsythia ovata</name>
    <dbReference type="NCBI Taxonomy" id="205694"/>
    <lineage>
        <taxon>Eukaryota</taxon>
        <taxon>Viridiplantae</taxon>
        <taxon>Streptophyta</taxon>
        <taxon>Embryophyta</taxon>
        <taxon>Tracheophyta</taxon>
        <taxon>Spermatophyta</taxon>
        <taxon>Magnoliopsida</taxon>
        <taxon>eudicotyledons</taxon>
        <taxon>Gunneridae</taxon>
        <taxon>Pentapetalae</taxon>
        <taxon>asterids</taxon>
        <taxon>lamiids</taxon>
        <taxon>Lamiales</taxon>
        <taxon>Oleaceae</taxon>
        <taxon>Forsythieae</taxon>
        <taxon>Forsythia</taxon>
    </lineage>
</organism>
<dbReference type="FunFam" id="2.20.25.80:FF:000003">
    <property type="entry name" value="WRKY transcription factor 57"/>
    <property type="match status" value="1"/>
</dbReference>
<dbReference type="GO" id="GO:0005634">
    <property type="term" value="C:nucleus"/>
    <property type="evidence" value="ECO:0007669"/>
    <property type="project" value="UniProtKB-SubCell"/>
</dbReference>
<feature type="compositionally biased region" description="Polar residues" evidence="6">
    <location>
        <begin position="88"/>
        <end position="97"/>
    </location>
</feature>
<keyword evidence="4" id="KW-0804">Transcription</keyword>
<dbReference type="InterPro" id="IPR003657">
    <property type="entry name" value="WRKY_dom"/>
</dbReference>
<sequence length="348" mass="39149">MKSMETKQEELRTENSNFSDQMMIPASFSMNNMFDDHMPCEIDQKGSLGFFDVQDFTSQSIFDFLHTPFPVPQSMQQPLPSPAAESSEVVNTPVTPNSSSFSSSSNEAAKTAEEEEQDQDKTKKQLKPKKKNQKRQREPRFAFMTKTEVDNLDDGYRWRKYGQKAVKNSPFPRSYYRCTNVSCGVKKRVERSSEDSSTVVTTYEGTHIHPCPITPRGSFGIMPETTTFGGSRGGGGGGGGGGTSSYIIPQVQHYQQQQRPYFHSLMTPPLMKFSTNSISNSSFHQERTFRPSSSLVRDDGLLQDMVPPQMLKDSKEDVKSVNYLLSIGMCGLTNRVIIRVLDLNYDVK</sequence>
<feature type="compositionally biased region" description="Basic and acidic residues" evidence="6">
    <location>
        <begin position="1"/>
        <end position="13"/>
    </location>
</feature>
<keyword evidence="2" id="KW-0805">Transcription regulation</keyword>
<keyword evidence="9" id="KW-1185">Reference proteome</keyword>
<comment type="caution">
    <text evidence="8">The sequence shown here is derived from an EMBL/GenBank/DDBJ whole genome shotgun (WGS) entry which is preliminary data.</text>
</comment>
<dbReference type="Pfam" id="PF03106">
    <property type="entry name" value="WRKY"/>
    <property type="match status" value="1"/>
</dbReference>
<gene>
    <name evidence="8" type="ORF">Fot_52195</name>
</gene>